<dbReference type="InterPro" id="IPR008380">
    <property type="entry name" value="HAD-SF_hydro_IG_5-nucl"/>
</dbReference>
<evidence type="ECO:0000313" key="5">
    <source>
        <dbReference type="EMBL" id="OWK16966.1"/>
    </source>
</evidence>
<evidence type="ECO:0000256" key="4">
    <source>
        <dbReference type="ARBA" id="ARBA00022842"/>
    </source>
</evidence>
<evidence type="ECO:0000313" key="6">
    <source>
        <dbReference type="Proteomes" id="UP000242450"/>
    </source>
</evidence>
<dbReference type="PANTHER" id="PTHR12103:SF11">
    <property type="entry name" value="5'-NUCLEOTIDASE DOMAIN-CONTAINING PROTEIN 3"/>
    <property type="match status" value="1"/>
</dbReference>
<proteinExistence type="inferred from homology"/>
<keyword evidence="4" id="KW-0460">Magnesium</keyword>
<keyword evidence="6" id="KW-1185">Reference proteome</keyword>
<dbReference type="Gene3D" id="3.40.50.1000">
    <property type="entry name" value="HAD superfamily/HAD-like"/>
    <property type="match status" value="1"/>
</dbReference>
<dbReference type="OrthoDB" id="409330at2759"/>
<dbReference type="InterPro" id="IPR023214">
    <property type="entry name" value="HAD_sf"/>
</dbReference>
<accession>A0A212DFE2</accession>
<dbReference type="PANTHER" id="PTHR12103">
    <property type="entry name" value="5'-NUCLEOTIDASE DOMAIN-CONTAINING"/>
    <property type="match status" value="1"/>
</dbReference>
<evidence type="ECO:0000256" key="1">
    <source>
        <dbReference type="ARBA" id="ARBA00009589"/>
    </source>
</evidence>
<feature type="non-terminal residue" evidence="5">
    <location>
        <position position="344"/>
    </location>
</feature>
<protein>
    <submittedName>
        <fullName evidence="5">Uncharacterized protein</fullName>
    </submittedName>
</protein>
<dbReference type="InterPro" id="IPR036412">
    <property type="entry name" value="HAD-like_sf"/>
</dbReference>
<organism evidence="5 6">
    <name type="scientific">Cervus elaphus hippelaphus</name>
    <name type="common">European red deer</name>
    <dbReference type="NCBI Taxonomy" id="46360"/>
    <lineage>
        <taxon>Eukaryota</taxon>
        <taxon>Metazoa</taxon>
        <taxon>Chordata</taxon>
        <taxon>Craniata</taxon>
        <taxon>Vertebrata</taxon>
        <taxon>Euteleostomi</taxon>
        <taxon>Mammalia</taxon>
        <taxon>Eutheria</taxon>
        <taxon>Laurasiatheria</taxon>
        <taxon>Artiodactyla</taxon>
        <taxon>Ruminantia</taxon>
        <taxon>Pecora</taxon>
        <taxon>Cervidae</taxon>
        <taxon>Cervinae</taxon>
        <taxon>Cervus</taxon>
    </lineage>
</organism>
<gene>
    <name evidence="5" type="ORF">Celaphus_00011807</name>
</gene>
<dbReference type="Pfam" id="PF05761">
    <property type="entry name" value="5_nucleotid"/>
    <property type="match status" value="2"/>
</dbReference>
<sequence length="344" mass="39312">MSNLLNPDAIFSNNEMSLSDIEIYGFDYDYTLVFYSKHLHTLIFNAARDLLINEHRVKCEVVLPLLSRLPVCPTALLESEPKGSCIAAAGYVDLRDVACVATRLEMCPGGAVLLEDWKCGPGVGKGRGLSVVPDEEVIEMYEGSHVPLEQMSDFYGKLPTQVHQPPQPLNKGQYPVEIRKYEYDPDFAIRGLHYDVQRSSGNTMKQFMDIFSLPEMTLLSCVNEHFLKNNIDYEPVHLYKDVKVDSIRDVHTKGIMYRAIEADIGMYQILREDLHFLLLPFRKVNEKGVLLWDKIYKLQKGQIYKQGNLYEFLKLTGWRGSKVLYFGDHIYSDLADVWPSDVAS</sequence>
<comment type="caution">
    <text evidence="5">The sequence shown here is derived from an EMBL/GenBank/DDBJ whole genome shotgun (WGS) entry which is preliminary data.</text>
</comment>
<dbReference type="Proteomes" id="UP000242450">
    <property type="component" value="Chromosome 3"/>
</dbReference>
<dbReference type="SUPFAM" id="SSF56784">
    <property type="entry name" value="HAD-like"/>
    <property type="match status" value="2"/>
</dbReference>
<dbReference type="GO" id="GO:0046872">
    <property type="term" value="F:metal ion binding"/>
    <property type="evidence" value="ECO:0007669"/>
    <property type="project" value="UniProtKB-KW"/>
</dbReference>
<dbReference type="EMBL" id="MKHE01000003">
    <property type="protein sequence ID" value="OWK16966.1"/>
    <property type="molecule type" value="Genomic_DNA"/>
</dbReference>
<keyword evidence="3" id="KW-0378">Hydrolase</keyword>
<evidence type="ECO:0000256" key="2">
    <source>
        <dbReference type="ARBA" id="ARBA00022723"/>
    </source>
</evidence>
<dbReference type="GO" id="GO:0008253">
    <property type="term" value="F:5'-nucleotidase activity"/>
    <property type="evidence" value="ECO:0007669"/>
    <property type="project" value="TreeGrafter"/>
</dbReference>
<keyword evidence="2" id="KW-0479">Metal-binding</keyword>
<dbReference type="AlphaFoldDB" id="A0A212DFE2"/>
<name>A0A212DFE2_CEREH</name>
<reference evidence="5 6" key="1">
    <citation type="journal article" date="2018" name="Mol. Genet. Genomics">
        <title>The red deer Cervus elaphus genome CerEla1.0: sequencing, annotating, genes, and chromosomes.</title>
        <authorList>
            <person name="Bana N.A."/>
            <person name="Nyiri A."/>
            <person name="Nagy J."/>
            <person name="Frank K."/>
            <person name="Nagy T."/>
            <person name="Steger V."/>
            <person name="Schiller M."/>
            <person name="Lakatos P."/>
            <person name="Sugar L."/>
            <person name="Horn P."/>
            <person name="Barta E."/>
            <person name="Orosz L."/>
        </authorList>
    </citation>
    <scope>NUCLEOTIDE SEQUENCE [LARGE SCALE GENOMIC DNA]</scope>
    <source>
        <strain evidence="5">Hungarian</strain>
    </source>
</reference>
<comment type="similarity">
    <text evidence="1">Belongs to the 5'(3')-deoxyribonucleotidase family.</text>
</comment>
<evidence type="ECO:0000256" key="3">
    <source>
        <dbReference type="ARBA" id="ARBA00022801"/>
    </source>
</evidence>